<keyword evidence="2" id="KW-0378">Hydrolase</keyword>
<accession>A0A6B2M0N7</accession>
<dbReference type="Pfam" id="PF00459">
    <property type="entry name" value="Inositol_P"/>
    <property type="match status" value="1"/>
</dbReference>
<dbReference type="PANTHER" id="PTHR20854">
    <property type="entry name" value="INOSITOL MONOPHOSPHATASE"/>
    <property type="match status" value="1"/>
</dbReference>
<sequence length="252" mass="27891">MDWSHLLEAAEKAAREAGEILKEGAAHLREVEFQDKRDVKLRADMESEELIRKCLGEAAEFPIYGEEKGGDASLRERDEPYWIVDPLDGTYNYLRGSALCAVSIGLMRGETPILGVIYDFNSDRLYSGVVGDCFRINGKDTRPNWETRLEQAALATGFPAGMDRSSARMEAFLERIAPFKKVRMVGSAALALAYVAGGIYDVYFEESIRLWDVAAGLALVQAAGGTIRMKPSRSGKPMAYDVWAGKEAFFAQ</sequence>
<dbReference type="InterPro" id="IPR020583">
    <property type="entry name" value="Inositol_monoP_metal-BS"/>
</dbReference>
<reference evidence="5 6" key="1">
    <citation type="submission" date="2020-02" db="EMBL/GenBank/DDBJ databases">
        <title>Albibacoteraceae fam. nov., the first described family within the subdivision 4 Verrucomicrobia.</title>
        <authorList>
            <person name="Xi F."/>
        </authorList>
    </citation>
    <scope>NUCLEOTIDE SEQUENCE [LARGE SCALE GENOMIC DNA]</scope>
    <source>
        <strain evidence="5 6">CK1056</strain>
    </source>
</reference>
<gene>
    <name evidence="5" type="ORF">G0Q06_07475</name>
</gene>
<feature type="binding site" evidence="4">
    <location>
        <position position="87"/>
    </location>
    <ligand>
        <name>Mg(2+)</name>
        <dbReference type="ChEBI" id="CHEBI:18420"/>
        <label>1</label>
        <note>catalytic</note>
    </ligand>
</feature>
<dbReference type="Proteomes" id="UP000478417">
    <property type="component" value="Unassembled WGS sequence"/>
</dbReference>
<dbReference type="InterPro" id="IPR020550">
    <property type="entry name" value="Inositol_monophosphatase_CS"/>
</dbReference>
<evidence type="ECO:0000256" key="4">
    <source>
        <dbReference type="PIRSR" id="PIRSR600760-2"/>
    </source>
</evidence>
<dbReference type="GO" id="GO:0006020">
    <property type="term" value="P:inositol metabolic process"/>
    <property type="evidence" value="ECO:0007669"/>
    <property type="project" value="TreeGrafter"/>
</dbReference>
<keyword evidence="3 4" id="KW-0460">Magnesium</keyword>
<proteinExistence type="predicted"/>
<evidence type="ECO:0000256" key="2">
    <source>
        <dbReference type="ARBA" id="ARBA00022801"/>
    </source>
</evidence>
<dbReference type="PRINTS" id="PR00377">
    <property type="entry name" value="IMPHPHTASES"/>
</dbReference>
<comment type="cofactor">
    <cofactor evidence="4">
        <name>Mg(2+)</name>
        <dbReference type="ChEBI" id="CHEBI:18420"/>
    </cofactor>
</comment>
<dbReference type="PANTHER" id="PTHR20854:SF4">
    <property type="entry name" value="INOSITOL-1-MONOPHOSPHATASE-RELATED"/>
    <property type="match status" value="1"/>
</dbReference>
<protein>
    <submittedName>
        <fullName evidence="5">Inositol monophosphatase</fullName>
    </submittedName>
</protein>
<dbReference type="PROSITE" id="PS00629">
    <property type="entry name" value="IMP_1"/>
    <property type="match status" value="1"/>
</dbReference>
<feature type="binding site" evidence="4">
    <location>
        <position position="88"/>
    </location>
    <ligand>
        <name>Mg(2+)</name>
        <dbReference type="ChEBI" id="CHEBI:18420"/>
        <label>1</label>
        <note>catalytic</note>
    </ligand>
</feature>
<feature type="binding site" evidence="4">
    <location>
        <position position="85"/>
    </location>
    <ligand>
        <name>Mg(2+)</name>
        <dbReference type="ChEBI" id="CHEBI:18420"/>
        <label>1</label>
        <note>catalytic</note>
    </ligand>
</feature>
<dbReference type="GO" id="GO:0046872">
    <property type="term" value="F:metal ion binding"/>
    <property type="evidence" value="ECO:0007669"/>
    <property type="project" value="UniProtKB-KW"/>
</dbReference>
<feature type="binding site" evidence="4">
    <location>
        <position position="212"/>
    </location>
    <ligand>
        <name>Mg(2+)</name>
        <dbReference type="ChEBI" id="CHEBI:18420"/>
        <label>1</label>
        <note>catalytic</note>
    </ligand>
</feature>
<organism evidence="5 6">
    <name type="scientific">Oceanipulchritudo coccoides</name>
    <dbReference type="NCBI Taxonomy" id="2706888"/>
    <lineage>
        <taxon>Bacteria</taxon>
        <taxon>Pseudomonadati</taxon>
        <taxon>Verrucomicrobiota</taxon>
        <taxon>Opitutia</taxon>
        <taxon>Puniceicoccales</taxon>
        <taxon>Oceanipulchritudinaceae</taxon>
        <taxon>Oceanipulchritudo</taxon>
    </lineage>
</organism>
<keyword evidence="1 4" id="KW-0479">Metal-binding</keyword>
<dbReference type="AlphaFoldDB" id="A0A6B2M0N7"/>
<dbReference type="InterPro" id="IPR000760">
    <property type="entry name" value="Inositol_monophosphatase-like"/>
</dbReference>
<comment type="caution">
    <text evidence="5">The sequence shown here is derived from an EMBL/GenBank/DDBJ whole genome shotgun (WGS) entry which is preliminary data.</text>
</comment>
<dbReference type="EMBL" id="JAAGNX010000002">
    <property type="protein sequence ID" value="NDV62283.1"/>
    <property type="molecule type" value="Genomic_DNA"/>
</dbReference>
<dbReference type="Gene3D" id="3.30.540.10">
    <property type="entry name" value="Fructose-1,6-Bisphosphatase, subunit A, domain 1"/>
    <property type="match status" value="1"/>
</dbReference>
<evidence type="ECO:0000313" key="6">
    <source>
        <dbReference type="Proteomes" id="UP000478417"/>
    </source>
</evidence>
<dbReference type="SUPFAM" id="SSF56655">
    <property type="entry name" value="Carbohydrate phosphatase"/>
    <property type="match status" value="1"/>
</dbReference>
<evidence type="ECO:0000256" key="3">
    <source>
        <dbReference type="ARBA" id="ARBA00022842"/>
    </source>
</evidence>
<feature type="binding site" evidence="4">
    <location>
        <position position="66"/>
    </location>
    <ligand>
        <name>Mg(2+)</name>
        <dbReference type="ChEBI" id="CHEBI:18420"/>
        <label>1</label>
        <note>catalytic</note>
    </ligand>
</feature>
<dbReference type="GO" id="GO:0046854">
    <property type="term" value="P:phosphatidylinositol phosphate biosynthetic process"/>
    <property type="evidence" value="ECO:0007669"/>
    <property type="project" value="InterPro"/>
</dbReference>
<dbReference type="GO" id="GO:0008934">
    <property type="term" value="F:inositol monophosphate 1-phosphatase activity"/>
    <property type="evidence" value="ECO:0007669"/>
    <property type="project" value="TreeGrafter"/>
</dbReference>
<dbReference type="PROSITE" id="PS00630">
    <property type="entry name" value="IMP_2"/>
    <property type="match status" value="1"/>
</dbReference>
<evidence type="ECO:0000313" key="5">
    <source>
        <dbReference type="EMBL" id="NDV62283.1"/>
    </source>
</evidence>
<dbReference type="GO" id="GO:0007165">
    <property type="term" value="P:signal transduction"/>
    <property type="evidence" value="ECO:0007669"/>
    <property type="project" value="TreeGrafter"/>
</dbReference>
<dbReference type="Gene3D" id="3.40.190.80">
    <property type="match status" value="1"/>
</dbReference>
<name>A0A6B2M0N7_9BACT</name>
<evidence type="ECO:0000256" key="1">
    <source>
        <dbReference type="ARBA" id="ARBA00022723"/>
    </source>
</evidence>
<keyword evidence="6" id="KW-1185">Reference proteome</keyword>
<dbReference type="RefSeq" id="WP_163964041.1">
    <property type="nucleotide sequence ID" value="NZ_JAAGNX010000002.1"/>
</dbReference>